<dbReference type="PANTHER" id="PTHR38839:SF2">
    <property type="entry name" value="TRANSCRIPTIONAL REGULATOR WHIB7-RELATED"/>
    <property type="match status" value="1"/>
</dbReference>
<dbReference type="PANTHER" id="PTHR38839">
    <property type="entry name" value="TRANSCRIPTIONAL REGULATOR WHID-RELATED"/>
    <property type="match status" value="1"/>
</dbReference>
<evidence type="ECO:0000256" key="4">
    <source>
        <dbReference type="ARBA" id="ARBA00022723"/>
    </source>
</evidence>
<evidence type="ECO:0000256" key="8">
    <source>
        <dbReference type="ARBA" id="ARBA00023125"/>
    </source>
</evidence>
<dbReference type="InterPro" id="IPR003482">
    <property type="entry name" value="Whib"/>
</dbReference>
<keyword evidence="7 11" id="KW-0805">Transcription regulation</keyword>
<evidence type="ECO:0000256" key="9">
    <source>
        <dbReference type="ARBA" id="ARBA00023157"/>
    </source>
</evidence>
<keyword evidence="3 11" id="KW-0004">4Fe-4S</keyword>
<keyword evidence="9 11" id="KW-1015">Disulfide bond</keyword>
<sequence length="101" mass="10664">MRTIAGAPAGPAAGGTAAGPADLLATELPCHGADAGLWFAEDPADLERAKAACRGCPMRNECLAGALRRREPWGVWGGEIFQNGEVVPVKRRPGRPRKHPR</sequence>
<organism evidence="13 14">
    <name type="scientific">Pseudonocardia yuanmonensis</name>
    <dbReference type="NCBI Taxonomy" id="1095914"/>
    <lineage>
        <taxon>Bacteria</taxon>
        <taxon>Bacillati</taxon>
        <taxon>Actinomycetota</taxon>
        <taxon>Actinomycetes</taxon>
        <taxon>Pseudonocardiales</taxon>
        <taxon>Pseudonocardiaceae</taxon>
        <taxon>Pseudonocardia</taxon>
    </lineage>
</organism>
<dbReference type="HAMAP" id="MF_01479">
    <property type="entry name" value="WhiB"/>
    <property type="match status" value="1"/>
</dbReference>
<accession>A0ABP8X365</accession>
<evidence type="ECO:0000259" key="12">
    <source>
        <dbReference type="PROSITE" id="PS51674"/>
    </source>
</evidence>
<dbReference type="InterPro" id="IPR034768">
    <property type="entry name" value="4FE4S_WBL"/>
</dbReference>
<comment type="subcellular location">
    <subcellularLocation>
        <location evidence="1 11">Cytoplasm</location>
    </subcellularLocation>
</comment>
<evidence type="ECO:0000256" key="5">
    <source>
        <dbReference type="ARBA" id="ARBA00023004"/>
    </source>
</evidence>
<comment type="caution">
    <text evidence="13">The sequence shown here is derived from an EMBL/GenBank/DDBJ whole genome shotgun (WGS) entry which is preliminary data.</text>
</comment>
<evidence type="ECO:0000256" key="10">
    <source>
        <dbReference type="ARBA" id="ARBA00023163"/>
    </source>
</evidence>
<evidence type="ECO:0000256" key="1">
    <source>
        <dbReference type="ARBA" id="ARBA00004496"/>
    </source>
</evidence>
<dbReference type="Pfam" id="PF02467">
    <property type="entry name" value="Whib"/>
    <property type="match status" value="1"/>
</dbReference>
<protein>
    <recommendedName>
        <fullName evidence="11">Transcriptional regulator WhiB</fullName>
    </recommendedName>
</protein>
<keyword evidence="8 11" id="KW-0238">DNA-binding</keyword>
<evidence type="ECO:0000256" key="11">
    <source>
        <dbReference type="HAMAP-Rule" id="MF_01479"/>
    </source>
</evidence>
<keyword evidence="5 11" id="KW-0408">Iron</keyword>
<evidence type="ECO:0000313" key="14">
    <source>
        <dbReference type="Proteomes" id="UP001500325"/>
    </source>
</evidence>
<evidence type="ECO:0000256" key="3">
    <source>
        <dbReference type="ARBA" id="ARBA00022485"/>
    </source>
</evidence>
<gene>
    <name evidence="11" type="primary">whiB</name>
    <name evidence="13" type="ORF">GCM10023215_42760</name>
</gene>
<feature type="domain" description="4Fe-4S Wbl-type" evidence="12">
    <location>
        <begin position="29"/>
        <end position="86"/>
    </location>
</feature>
<feature type="binding site" evidence="11">
    <location>
        <position position="62"/>
    </location>
    <ligand>
        <name>[4Fe-4S] cluster</name>
        <dbReference type="ChEBI" id="CHEBI:49883"/>
    </ligand>
</feature>
<comment type="PTM">
    <text evidence="11">Upon Fe-S cluster removal intramolecular disulfide bonds are formed.</text>
</comment>
<keyword evidence="4 11" id="KW-0479">Metal-binding</keyword>
<dbReference type="Proteomes" id="UP001500325">
    <property type="component" value="Unassembled WGS sequence"/>
</dbReference>
<comment type="PTM">
    <text evidence="11">The Fe-S cluster can be nitrosylated by nitric oxide (NO).</text>
</comment>
<feature type="binding site" evidence="11">
    <location>
        <position position="56"/>
    </location>
    <ligand>
        <name>[4Fe-4S] cluster</name>
        <dbReference type="ChEBI" id="CHEBI:49883"/>
    </ligand>
</feature>
<keyword evidence="10 11" id="KW-0804">Transcription</keyword>
<proteinExistence type="inferred from homology"/>
<keyword evidence="6 11" id="KW-0411">Iron-sulfur</keyword>
<evidence type="ECO:0000313" key="13">
    <source>
        <dbReference type="EMBL" id="GAA4699620.1"/>
    </source>
</evidence>
<keyword evidence="11" id="KW-0963">Cytoplasm</keyword>
<reference evidence="14" key="1">
    <citation type="journal article" date="2019" name="Int. J. Syst. Evol. Microbiol.">
        <title>The Global Catalogue of Microorganisms (GCM) 10K type strain sequencing project: providing services to taxonomists for standard genome sequencing and annotation.</title>
        <authorList>
            <consortium name="The Broad Institute Genomics Platform"/>
            <consortium name="The Broad Institute Genome Sequencing Center for Infectious Disease"/>
            <person name="Wu L."/>
            <person name="Ma J."/>
        </authorList>
    </citation>
    <scope>NUCLEOTIDE SEQUENCE [LARGE SCALE GENOMIC DNA]</scope>
    <source>
        <strain evidence="14">JCM 18055</strain>
    </source>
</reference>
<evidence type="ECO:0000256" key="6">
    <source>
        <dbReference type="ARBA" id="ARBA00023014"/>
    </source>
</evidence>
<comment type="cofactor">
    <cofactor evidence="11">
        <name>[4Fe-4S] cluster</name>
        <dbReference type="ChEBI" id="CHEBI:49883"/>
    </cofactor>
    <text evidence="11">Binds 1 [4Fe-4S] cluster per subunit. Following nitrosylation of the [4Fe-4S] cluster binds 1 [4Fe-8(NO)] cluster per subunit.</text>
</comment>
<evidence type="ECO:0000256" key="7">
    <source>
        <dbReference type="ARBA" id="ARBA00023015"/>
    </source>
</evidence>
<feature type="binding site" evidence="11">
    <location>
        <position position="53"/>
    </location>
    <ligand>
        <name>[4Fe-4S] cluster</name>
        <dbReference type="ChEBI" id="CHEBI:49883"/>
    </ligand>
</feature>
<dbReference type="PROSITE" id="PS51674">
    <property type="entry name" value="4FE4S_WBL"/>
    <property type="match status" value="1"/>
</dbReference>
<evidence type="ECO:0000256" key="2">
    <source>
        <dbReference type="ARBA" id="ARBA00006597"/>
    </source>
</evidence>
<name>A0ABP8X365_9PSEU</name>
<comment type="function">
    <text evidence="11">Acts as a transcriptional regulator. Probably redox-responsive. The apo- but not holo-form probably binds DNA.</text>
</comment>
<dbReference type="RefSeq" id="WP_425569634.1">
    <property type="nucleotide sequence ID" value="NZ_BAABIC010000015.1"/>
</dbReference>
<dbReference type="EMBL" id="BAABIC010000015">
    <property type="protein sequence ID" value="GAA4699620.1"/>
    <property type="molecule type" value="Genomic_DNA"/>
</dbReference>
<keyword evidence="14" id="KW-1185">Reference proteome</keyword>
<comment type="similarity">
    <text evidence="2 11">Belongs to the WhiB family.</text>
</comment>
<feature type="binding site" evidence="11">
    <location>
        <position position="30"/>
    </location>
    <ligand>
        <name>[4Fe-4S] cluster</name>
        <dbReference type="ChEBI" id="CHEBI:49883"/>
    </ligand>
</feature>